<sequence>RLCNNRRQVERRKRLTNLFSSNNVILADSSVMCLEDTGVFVDEDMSTMIHLRIYLRNVTKVNYFNFTSASSLFITNQLIDIIPSDSDRHNNDFETYPIDNDIVDAEIDDAFEDINDDDNLESTPTRDFIIDPILELLNDETQIELLIAEYICEANLDKLKSNELLTLLTKLHDQQKTPPLSITSLWKKLDVKFNYLKIKYCSNCTRELSESICVCKSINKLIPSELILFPIGQEITRVIKNNYQLILQYKLKTFDSDNDIVKGEVYKQQSGRSTHPITLLLSSDGKPTIKSTSIIELPRPFRDYEQNLMLLCLWHSPCSPTADQLLGRVSNDLGDLVKSGIDIEINDLGWIHFDIFIQGVCAYGPGQSKITQMVSHNGYFVCRVCEMEGRYESINRTCTYPWSSFEHTCPSFRTKNLFEWCLKETDRLKIIGDKYINIYGIKGVSPLNQLIFIPTQALNMYMTPTNNRNASQSIVRTSNSSSQHPQIFQQQHSTQQQHSVIRQPSSQVTNLFGPVHSSPTRLVGESLYISSNKNQTILYRLNEDTII</sequence>
<dbReference type="EMBL" id="CAJNOW010015802">
    <property type="protein sequence ID" value="CAF1645125.1"/>
    <property type="molecule type" value="Genomic_DNA"/>
</dbReference>
<reference evidence="1" key="1">
    <citation type="submission" date="2021-02" db="EMBL/GenBank/DDBJ databases">
        <authorList>
            <person name="Nowell W R."/>
        </authorList>
    </citation>
    <scope>NUCLEOTIDE SEQUENCE</scope>
</reference>
<gene>
    <name evidence="1" type="ORF">KQP761_LOCUS28827</name>
</gene>
<organism evidence="1 2">
    <name type="scientific">Rotaria magnacalcarata</name>
    <dbReference type="NCBI Taxonomy" id="392030"/>
    <lineage>
        <taxon>Eukaryota</taxon>
        <taxon>Metazoa</taxon>
        <taxon>Spiralia</taxon>
        <taxon>Gnathifera</taxon>
        <taxon>Rotifera</taxon>
        <taxon>Eurotatoria</taxon>
        <taxon>Bdelloidea</taxon>
        <taxon>Philodinida</taxon>
        <taxon>Philodinidae</taxon>
        <taxon>Rotaria</taxon>
    </lineage>
</organism>
<protein>
    <submittedName>
        <fullName evidence="1">Uncharacterized protein</fullName>
    </submittedName>
</protein>
<dbReference type="AlphaFoldDB" id="A0A816ECZ7"/>
<proteinExistence type="predicted"/>
<evidence type="ECO:0000313" key="1">
    <source>
        <dbReference type="EMBL" id="CAF1645125.1"/>
    </source>
</evidence>
<name>A0A816ECZ7_9BILA</name>
<comment type="caution">
    <text evidence="1">The sequence shown here is derived from an EMBL/GenBank/DDBJ whole genome shotgun (WGS) entry which is preliminary data.</text>
</comment>
<accession>A0A816ECZ7</accession>
<dbReference type="OrthoDB" id="3263820at2759"/>
<feature type="non-terminal residue" evidence="1">
    <location>
        <position position="1"/>
    </location>
</feature>
<evidence type="ECO:0000313" key="2">
    <source>
        <dbReference type="Proteomes" id="UP000663834"/>
    </source>
</evidence>
<dbReference type="Proteomes" id="UP000663834">
    <property type="component" value="Unassembled WGS sequence"/>
</dbReference>